<dbReference type="Gene3D" id="3.30.40.10">
    <property type="entry name" value="Zinc/RING finger domain, C3HC4 (zinc finger)"/>
    <property type="match status" value="1"/>
</dbReference>
<evidence type="ECO:0000256" key="1">
    <source>
        <dbReference type="ARBA" id="ARBA00022723"/>
    </source>
</evidence>
<dbReference type="InterPro" id="IPR017907">
    <property type="entry name" value="Znf_RING_CS"/>
</dbReference>
<feature type="domain" description="RING-type" evidence="6">
    <location>
        <begin position="242"/>
        <end position="291"/>
    </location>
</feature>
<dbReference type="PROSITE" id="PS50089">
    <property type="entry name" value="ZF_RING_2"/>
    <property type="match status" value="1"/>
</dbReference>
<evidence type="ECO:0000259" key="6">
    <source>
        <dbReference type="PROSITE" id="PS50089"/>
    </source>
</evidence>
<dbReference type="InterPro" id="IPR001841">
    <property type="entry name" value="Znf_RING"/>
</dbReference>
<proteinExistence type="predicted"/>
<keyword evidence="3" id="KW-0862">Zinc</keyword>
<accession>G0MWT4</accession>
<organism evidence="8">
    <name type="scientific">Caenorhabditis brenneri</name>
    <name type="common">Nematode worm</name>
    <dbReference type="NCBI Taxonomy" id="135651"/>
    <lineage>
        <taxon>Eukaryota</taxon>
        <taxon>Metazoa</taxon>
        <taxon>Ecdysozoa</taxon>
        <taxon>Nematoda</taxon>
        <taxon>Chromadorea</taxon>
        <taxon>Rhabditida</taxon>
        <taxon>Rhabditina</taxon>
        <taxon>Rhabditomorpha</taxon>
        <taxon>Rhabditoidea</taxon>
        <taxon>Rhabditidae</taxon>
        <taxon>Peloderinae</taxon>
        <taxon>Caenorhabditis</taxon>
    </lineage>
</organism>
<evidence type="ECO:0000256" key="3">
    <source>
        <dbReference type="ARBA" id="ARBA00022833"/>
    </source>
</evidence>
<dbReference type="STRING" id="135651.G0MWT4"/>
<dbReference type="Proteomes" id="UP000008068">
    <property type="component" value="Unassembled WGS sequence"/>
</dbReference>
<feature type="transmembrane region" description="Helical" evidence="5">
    <location>
        <begin position="42"/>
        <end position="66"/>
    </location>
</feature>
<name>G0MWT4_CAEBE</name>
<evidence type="ECO:0000256" key="4">
    <source>
        <dbReference type="PROSITE-ProRule" id="PRU00175"/>
    </source>
</evidence>
<sequence>MPKDNCSPVISPTRFHRWGTLTNYLFIFAALKFFDNENYHHWWTLFATIFSIILIFIGVFWLKLYVQRNYQMDNMKELELLEENGDEKIKEMKLIMKCSLGCIVYSNAAPLVAALTIGWSPCILTYLTITCGILSQRLETQIYQRFIGIFSANYSQHGDNAFWTVLFQFFLPMMDLPYSLCVKPRDDFIAVFILQLIYTVFYAPLSVEYAVLREDEGAKLCSKEEEEPPADYDMDILGDLSCEVCHLEYHEFMDAHAPRMLHKCGHTFCEQCLVELAKLNKNEFIICPTCSVKTPVRKGTIEQFPKNYPLLYIIRKVNRDKELHLWMDTISGRSIDKEKMLGSQKLVKIV</sequence>
<dbReference type="EMBL" id="GL379817">
    <property type="protein sequence ID" value="EGT46253.1"/>
    <property type="molecule type" value="Genomic_DNA"/>
</dbReference>
<evidence type="ECO:0000256" key="2">
    <source>
        <dbReference type="ARBA" id="ARBA00022771"/>
    </source>
</evidence>
<feature type="transmembrane region" description="Helical" evidence="5">
    <location>
        <begin position="98"/>
        <end position="119"/>
    </location>
</feature>
<dbReference type="InterPro" id="IPR027370">
    <property type="entry name" value="Znf-RING_euk"/>
</dbReference>
<evidence type="ECO:0000313" key="7">
    <source>
        <dbReference type="EMBL" id="EGT46253.1"/>
    </source>
</evidence>
<keyword evidence="1" id="KW-0479">Metal-binding</keyword>
<dbReference type="GO" id="GO:0008270">
    <property type="term" value="F:zinc ion binding"/>
    <property type="evidence" value="ECO:0007669"/>
    <property type="project" value="UniProtKB-KW"/>
</dbReference>
<keyword evidence="5" id="KW-0812">Transmembrane</keyword>
<evidence type="ECO:0000313" key="8">
    <source>
        <dbReference type="Proteomes" id="UP000008068"/>
    </source>
</evidence>
<dbReference type="AlphaFoldDB" id="G0MWT4"/>
<dbReference type="HOGENOM" id="CLU_776665_0_0_1"/>
<feature type="transmembrane region" description="Helical" evidence="5">
    <location>
        <begin position="188"/>
        <end position="205"/>
    </location>
</feature>
<keyword evidence="2 4" id="KW-0863">Zinc-finger</keyword>
<dbReference type="InterPro" id="IPR052667">
    <property type="entry name" value="E3_ubiquitin-ligase_RING"/>
</dbReference>
<evidence type="ECO:0000256" key="5">
    <source>
        <dbReference type="SAM" id="Phobius"/>
    </source>
</evidence>
<reference evidence="8" key="1">
    <citation type="submission" date="2011-07" db="EMBL/GenBank/DDBJ databases">
        <authorList>
            <consortium name="Caenorhabditis brenneri Sequencing and Analysis Consortium"/>
            <person name="Wilson R.K."/>
        </authorList>
    </citation>
    <scope>NUCLEOTIDE SEQUENCE [LARGE SCALE GENOMIC DNA]</scope>
    <source>
        <strain evidence="8">PB2801</strain>
    </source>
</reference>
<keyword evidence="5" id="KW-0472">Membrane</keyword>
<feature type="transmembrane region" description="Helical" evidence="5">
    <location>
        <begin position="161"/>
        <end position="181"/>
    </location>
</feature>
<dbReference type="PROSITE" id="PS00518">
    <property type="entry name" value="ZF_RING_1"/>
    <property type="match status" value="1"/>
</dbReference>
<keyword evidence="8" id="KW-1185">Reference proteome</keyword>
<dbReference type="InterPro" id="IPR013083">
    <property type="entry name" value="Znf_RING/FYVE/PHD"/>
</dbReference>
<gene>
    <name evidence="7" type="ORF">CAEBREN_16338</name>
</gene>
<dbReference type="PANTHER" id="PTHR47156">
    <property type="entry name" value="PROTEIN CBG20824"/>
    <property type="match status" value="1"/>
</dbReference>
<protein>
    <recommendedName>
        <fullName evidence="6">RING-type domain-containing protein</fullName>
    </recommendedName>
</protein>
<keyword evidence="5" id="KW-1133">Transmembrane helix</keyword>
<dbReference type="Pfam" id="PF13445">
    <property type="entry name" value="zf-RING_UBOX"/>
    <property type="match status" value="1"/>
</dbReference>
<dbReference type="SUPFAM" id="SSF57850">
    <property type="entry name" value="RING/U-box"/>
    <property type="match status" value="1"/>
</dbReference>
<dbReference type="SMART" id="SM00184">
    <property type="entry name" value="RING"/>
    <property type="match status" value="1"/>
</dbReference>
<dbReference type="eggNOG" id="KOG4185">
    <property type="taxonomic scope" value="Eukaryota"/>
</dbReference>
<dbReference type="PANTHER" id="PTHR47156:SF10">
    <property type="entry name" value="E3 UBIQUITIN-PROTEIN LIGASE TRIM-21-RELATED"/>
    <property type="match status" value="1"/>
</dbReference>
<dbReference type="OrthoDB" id="5828209at2759"/>
<dbReference type="InParanoid" id="G0MWT4"/>